<dbReference type="InterPro" id="IPR011009">
    <property type="entry name" value="Kinase-like_dom_sf"/>
</dbReference>
<dbReference type="EC" id="2.7.11.1" evidence="1"/>
<evidence type="ECO:0000259" key="11">
    <source>
        <dbReference type="PROSITE" id="PS50011"/>
    </source>
</evidence>
<evidence type="ECO:0000256" key="7">
    <source>
        <dbReference type="ARBA" id="ARBA00047899"/>
    </source>
</evidence>
<proteinExistence type="predicted"/>
<feature type="compositionally biased region" description="Low complexity" evidence="10">
    <location>
        <begin position="607"/>
        <end position="711"/>
    </location>
</feature>
<feature type="region of interest" description="Disordered" evidence="10">
    <location>
        <begin position="75"/>
        <end position="121"/>
    </location>
</feature>
<dbReference type="EMBL" id="LT969431">
    <property type="protein sequence ID" value="SOV13317.1"/>
    <property type="molecule type" value="Genomic_DNA"/>
</dbReference>
<keyword evidence="13" id="KW-1185">Reference proteome</keyword>
<dbReference type="GO" id="GO:0004674">
    <property type="term" value="F:protein serine/threonine kinase activity"/>
    <property type="evidence" value="ECO:0007669"/>
    <property type="project" value="UniProtKB-KW"/>
</dbReference>
<dbReference type="PROSITE" id="PS00109">
    <property type="entry name" value="PROTEIN_KINASE_TYR"/>
    <property type="match status" value="1"/>
</dbReference>
<dbReference type="SUPFAM" id="SSF56112">
    <property type="entry name" value="Protein kinase-like (PK-like)"/>
    <property type="match status" value="1"/>
</dbReference>
<comment type="catalytic activity">
    <reaction evidence="7">
        <text>L-threonyl-[protein] + ATP = O-phospho-L-threonyl-[protein] + ADP + H(+)</text>
        <dbReference type="Rhea" id="RHEA:46608"/>
        <dbReference type="Rhea" id="RHEA-COMP:11060"/>
        <dbReference type="Rhea" id="RHEA-COMP:11605"/>
        <dbReference type="ChEBI" id="CHEBI:15378"/>
        <dbReference type="ChEBI" id="CHEBI:30013"/>
        <dbReference type="ChEBI" id="CHEBI:30616"/>
        <dbReference type="ChEBI" id="CHEBI:61977"/>
        <dbReference type="ChEBI" id="CHEBI:456216"/>
        <dbReference type="EC" id="2.7.11.1"/>
    </reaction>
</comment>
<feature type="compositionally biased region" description="Basic and acidic residues" evidence="10">
    <location>
        <begin position="314"/>
        <end position="325"/>
    </location>
</feature>
<evidence type="ECO:0000256" key="4">
    <source>
        <dbReference type="ARBA" id="ARBA00022741"/>
    </source>
</evidence>
<evidence type="ECO:0000256" key="8">
    <source>
        <dbReference type="ARBA" id="ARBA00048679"/>
    </source>
</evidence>
<dbReference type="Gene3D" id="1.10.510.10">
    <property type="entry name" value="Transferase(Phosphotransferase) domain 1"/>
    <property type="match status" value="1"/>
</dbReference>
<keyword evidence="2 12" id="KW-0723">Serine/threonine-protein kinase</keyword>
<dbReference type="SMART" id="SM00220">
    <property type="entry name" value="S_TKc"/>
    <property type="match status" value="1"/>
</dbReference>
<sequence length="1387" mass="163817">MIRASEKVEYCKSKTMTCDDDYVSLKSSKTLNIDNAEEEYEKIGNERGDVQNMNDSENVSLYKNKKYNTKKNVDKSNVDMCEGNNVKSTDRKSNNTIRNSSKYNGLEERDDKENNNNNMNSMYDRNVANTTYYENESFDNCPKESKDLSEKFMNKNMIDNNNNNNNNNTIMNEDDIFMKYIEDTKNNDNSKNFINDKEFLYSMSNDKYAETNRSTTEVFDNMNCIEYSNEYKQTNNEIINNTMMKEDTNKDDIKNVYRNISMDSKDFSGMNFNEMNVEENNSLVIGNNSNLESYENVGNESYIENIMYRNKKEHNEDDKDEEDHNSNNNYNLNEKNGNYKNILNNQDIYKETENANDNTTTECTSVKDVPKFITNNPMQDNLLNNTYLSKDLNKNFKSYEQVYVKDNNSLLHTTAGCDNKNRSYANFHFNTVENKNMHIMMEEEKYNDHNKAHHEIADNGYIINSRDVINNKDSFYKSLSQQMYIDKDGSKYNVDIASDLFEKKCIINDKNIKNNYNENNDILRGPGESDMSNNMYISQKGFQLNQEGMNDMLRNQNNITYQNNQYNGYIKDEKNIMGNLCERIEPNYIDSMSKRDSEGTNSTVHKNNINRNNNINKNNNNNIHGNRNGNNIHSNRNSNNIHSNRNSNNIHSNRNSNNIHSNRTSNNINSNRNSNNINSNRNSNNINSNRNSNNINSNRNSNNSNRNNYNSYVVPGNMNSNNNDKNYNNKNYNNDKSYNNDNSYDKSLDEYFRNNLPEDIIKNMKYENPSNTYNDLLNNRDYDLISKIKENPVYYASEKEKKRMKNKDMKQSKYVSNEKLDSDEHIHIYKNNNEDNNSMNRDTTIISKYDNPETHYGQGNSYMLPACQRNDLLKDDRNPMLSISKQKIKNIWSKFKNNSCKEHNVNRMYESKNNNYVQKMEMLNIPKKGLGNEYYNYPYNNNNNINNNNINNNNNNNNNNKDCINKPIIYMNNMNNNNMDKQMKPKCIFNWKIAKKSLMKMLQSAHNFYFNGVKYSDWKFTCIPTLGFSKSSNRVQQMYRAFVVPKDNNVKKEVKLFIKKIPIYIWVKQFNLMNEFDGEYVTDGENFVMEATALAFLNEYHPGITPKLYRILYEPDNKYFNEGLSQKSMYNNLNVFNDMLSERLKCNAGGNIVIVSEFFNEDILDFIDRRQKKYNMKISNNEKSFILYQCLKLLIRLHDAGLSHLDLTPENILISDNYDLRFCDLSKSTPIYTYNLRHIKDMNRLYLFESCEPTIAKGAYMPPECWKIYWKYDTMKIKNPLKDLKHMTDQEKRKQFYFDVSSADKFMLGVFFFWIWTNGNLWKCSDPLQDEDFFYFVKCDMNFDNFELTKNWPNELKDIIKQLLHAEHRKKLNLKDLSAHPWWSFKL</sequence>
<keyword evidence="3" id="KW-0808">Transferase</keyword>
<evidence type="ECO:0000313" key="13">
    <source>
        <dbReference type="Proteomes" id="UP000831156"/>
    </source>
</evidence>
<gene>
    <name evidence="12" type="ORF">PGABG01_0805900</name>
</gene>
<feature type="domain" description="Protein kinase" evidence="11">
    <location>
        <begin position="1020"/>
        <end position="1383"/>
    </location>
</feature>
<evidence type="ECO:0000256" key="6">
    <source>
        <dbReference type="ARBA" id="ARBA00022840"/>
    </source>
</evidence>
<evidence type="ECO:0000256" key="10">
    <source>
        <dbReference type="SAM" id="MobiDB-lite"/>
    </source>
</evidence>
<dbReference type="InterPro" id="IPR000719">
    <property type="entry name" value="Prot_kinase_dom"/>
</dbReference>
<feature type="compositionally biased region" description="Polar residues" evidence="10">
    <location>
        <begin position="94"/>
        <end position="103"/>
    </location>
</feature>
<evidence type="ECO:0000256" key="1">
    <source>
        <dbReference type="ARBA" id="ARBA00012513"/>
    </source>
</evidence>
<evidence type="ECO:0000256" key="3">
    <source>
        <dbReference type="ARBA" id="ARBA00022679"/>
    </source>
</evidence>
<feature type="region of interest" description="Disordered" evidence="10">
    <location>
        <begin position="591"/>
        <end position="742"/>
    </location>
</feature>
<feature type="compositionally biased region" description="Basic and acidic residues" evidence="10">
    <location>
        <begin position="105"/>
        <end position="114"/>
    </location>
</feature>
<feature type="region of interest" description="Disordered" evidence="10">
    <location>
        <begin position="314"/>
        <end position="339"/>
    </location>
</feature>
<keyword evidence="4" id="KW-0547">Nucleotide-binding</keyword>
<accession>A0ABY1UKU1</accession>
<keyword evidence="9" id="KW-0175">Coiled coil</keyword>
<protein>
    <recommendedName>
        <fullName evidence="1">non-specific serine/threonine protein kinase</fullName>
        <ecNumber evidence="1">2.7.11.1</ecNumber>
    </recommendedName>
</protein>
<feature type="compositionally biased region" description="Low complexity" evidence="10">
    <location>
        <begin position="719"/>
        <end position="742"/>
    </location>
</feature>
<reference evidence="12" key="1">
    <citation type="submission" date="2016-09" db="EMBL/GenBank/DDBJ databases">
        <authorList>
            <consortium name="Pathogen Informatics"/>
            <person name="Sun Q."/>
            <person name="Inoue M."/>
        </authorList>
    </citation>
    <scope>NUCLEOTIDE SEQUENCE</scope>
</reference>
<name>A0ABY1UKU1_9APIC</name>
<evidence type="ECO:0000256" key="9">
    <source>
        <dbReference type="SAM" id="Coils"/>
    </source>
</evidence>
<keyword evidence="6" id="KW-0067">ATP-binding</keyword>
<evidence type="ECO:0000256" key="5">
    <source>
        <dbReference type="ARBA" id="ARBA00022777"/>
    </source>
</evidence>
<feature type="coiled-coil region" evidence="9">
    <location>
        <begin position="26"/>
        <end position="53"/>
    </location>
</feature>
<dbReference type="InterPro" id="IPR008266">
    <property type="entry name" value="Tyr_kinase_AS"/>
</dbReference>
<evidence type="ECO:0000256" key="2">
    <source>
        <dbReference type="ARBA" id="ARBA00022527"/>
    </source>
</evidence>
<dbReference type="PANTHER" id="PTHR24343">
    <property type="entry name" value="SERINE/THREONINE KINASE"/>
    <property type="match status" value="1"/>
</dbReference>
<evidence type="ECO:0000313" key="12">
    <source>
        <dbReference type="EMBL" id="SOV13317.1"/>
    </source>
</evidence>
<feature type="compositionally biased region" description="Low complexity" evidence="10">
    <location>
        <begin position="326"/>
        <end position="339"/>
    </location>
</feature>
<dbReference type="PANTHER" id="PTHR24343:SF466">
    <property type="entry name" value="AMP-ACTIVATED PROTEIN KINASE ALPHA SUBUNIT, ISOFORM A"/>
    <property type="match status" value="1"/>
</dbReference>
<dbReference type="Pfam" id="PF00069">
    <property type="entry name" value="Pkinase"/>
    <property type="match status" value="1"/>
</dbReference>
<dbReference type="PROSITE" id="PS50011">
    <property type="entry name" value="PROTEIN_KINASE_DOM"/>
    <property type="match status" value="1"/>
</dbReference>
<keyword evidence="5 12" id="KW-0418">Kinase</keyword>
<organism evidence="12 13">
    <name type="scientific">Plasmodium gaboni</name>
    <dbReference type="NCBI Taxonomy" id="647221"/>
    <lineage>
        <taxon>Eukaryota</taxon>
        <taxon>Sar</taxon>
        <taxon>Alveolata</taxon>
        <taxon>Apicomplexa</taxon>
        <taxon>Aconoidasida</taxon>
        <taxon>Haemosporida</taxon>
        <taxon>Plasmodiidae</taxon>
        <taxon>Plasmodium</taxon>
        <taxon>Plasmodium (Laverania)</taxon>
    </lineage>
</organism>
<dbReference type="Proteomes" id="UP000831156">
    <property type="component" value="Chromosome 8"/>
</dbReference>
<comment type="catalytic activity">
    <reaction evidence="8">
        <text>L-seryl-[protein] + ATP = O-phospho-L-seryl-[protein] + ADP + H(+)</text>
        <dbReference type="Rhea" id="RHEA:17989"/>
        <dbReference type="Rhea" id="RHEA-COMP:9863"/>
        <dbReference type="Rhea" id="RHEA-COMP:11604"/>
        <dbReference type="ChEBI" id="CHEBI:15378"/>
        <dbReference type="ChEBI" id="CHEBI:29999"/>
        <dbReference type="ChEBI" id="CHEBI:30616"/>
        <dbReference type="ChEBI" id="CHEBI:83421"/>
        <dbReference type="ChEBI" id="CHEBI:456216"/>
        <dbReference type="EC" id="2.7.11.1"/>
    </reaction>
</comment>